<feature type="region of interest" description="Disordered" evidence="1">
    <location>
        <begin position="176"/>
        <end position="200"/>
    </location>
</feature>
<sequence length="919" mass="103256">MDRSYCVIDPDDGDNDGDITLSPSSTSTSESEARFPFSLESDGITLSPEDTDLDSSPRASSPQLTTHPESILAEESLSSTIYYVESTSPGIISPTESQDGWGTFRPPSPPSPPYYSSPSPMRWSPFFQPVHLQTTDDAKSYYRDDNIVIPEIECENQENVGIRRFRILFIGEHTSNPSQKSQHLDLKMPRSPRTSNTGHISQCGSIEAVVGRVKSALKRDSEVLIISKFSHSTMKPGSTASAKEDPKPLVQEYVYSRSKEDVRETPTWLEEGDNIPTVAFTYYAEVEMASTSIARLNCLELLKQHNVPLFTIALDGYSTLAPQDGLSNSNANKTVFFSLAAPHIKQNTPLTRAEPCISDYCCLEDYFNKKVSWHNMFPMNFSRFSEMTDESLRKWIYNITFSTTLTQETIYPVNIGSYPTFEVEEPSKVAEKKLSWYANNRPINEKDKLIRWVLIMLTPLILGLLSFFLVMRPEMRFSVLSISSRKSSPDGPAFFLNLTSLVKDSNAIKLAQGIFSAGQIVASCPALKHPLLNGCDRRSEVLLEHQNQAIVGNIVLIPIIYDDKQFKVLTDVSMQRIEPTSILIQRITSLDGNTTCIDLSKSCLALVEVKRPLNEKFQRFLSAVDGNNLPQLAWYLTKLANIDLLQHWRDCCDYSGEQLGLTLPNGDYSTTVNIKQIKNKISAKLPNLDPDMAHHTIDRALMAANKIWTMIATNFWLVSSELADSRKWVINESLNHVKSMTTCISSLFKDFGTIESNSTEGMERLRGKIKKLTLTNSLISMMPLGSKWVSKQITKLSNFSPIKKLPSWSQDSVEVIGSALGKLWSLWLRAQEFRMKLLTRVGQDAKISVWWLGETLGYTYGWLFTNLEAETKVLGSAGQDSKMMSLLSQDLNRTLNSAYEILSNQWSMALGLCRTISPW</sequence>
<keyword evidence="2" id="KW-0812">Transmembrane</keyword>
<gene>
    <name evidence="3" type="ORF">NADFUDRAFT_83673</name>
</gene>
<feature type="transmembrane region" description="Helical" evidence="2">
    <location>
        <begin position="449"/>
        <end position="470"/>
    </location>
</feature>
<proteinExistence type="predicted"/>
<feature type="compositionally biased region" description="Polar residues" evidence="1">
    <location>
        <begin position="57"/>
        <end position="68"/>
    </location>
</feature>
<accession>A0A1E3PIN6</accession>
<evidence type="ECO:0000256" key="2">
    <source>
        <dbReference type="SAM" id="Phobius"/>
    </source>
</evidence>
<reference evidence="3 4" key="1">
    <citation type="journal article" date="2016" name="Proc. Natl. Acad. Sci. U.S.A.">
        <title>Comparative genomics of biotechnologically important yeasts.</title>
        <authorList>
            <person name="Riley R."/>
            <person name="Haridas S."/>
            <person name="Wolfe K.H."/>
            <person name="Lopes M.R."/>
            <person name="Hittinger C.T."/>
            <person name="Goeker M."/>
            <person name="Salamov A.A."/>
            <person name="Wisecaver J.H."/>
            <person name="Long T.M."/>
            <person name="Calvey C.H."/>
            <person name="Aerts A.L."/>
            <person name="Barry K.W."/>
            <person name="Choi C."/>
            <person name="Clum A."/>
            <person name="Coughlan A.Y."/>
            <person name="Deshpande S."/>
            <person name="Douglass A.P."/>
            <person name="Hanson S.J."/>
            <person name="Klenk H.-P."/>
            <person name="LaButti K.M."/>
            <person name="Lapidus A."/>
            <person name="Lindquist E.A."/>
            <person name="Lipzen A.M."/>
            <person name="Meier-Kolthoff J.P."/>
            <person name="Ohm R.A."/>
            <person name="Otillar R.P."/>
            <person name="Pangilinan J.L."/>
            <person name="Peng Y."/>
            <person name="Rokas A."/>
            <person name="Rosa C.A."/>
            <person name="Scheuner C."/>
            <person name="Sibirny A.A."/>
            <person name="Slot J.C."/>
            <person name="Stielow J.B."/>
            <person name="Sun H."/>
            <person name="Kurtzman C.P."/>
            <person name="Blackwell M."/>
            <person name="Grigoriev I.V."/>
            <person name="Jeffries T.W."/>
        </authorList>
    </citation>
    <scope>NUCLEOTIDE SEQUENCE [LARGE SCALE GENOMIC DNA]</scope>
    <source>
        <strain evidence="3 4">DSM 6958</strain>
    </source>
</reference>
<dbReference type="EMBL" id="KV454411">
    <property type="protein sequence ID" value="ODQ64802.1"/>
    <property type="molecule type" value="Genomic_DNA"/>
</dbReference>
<evidence type="ECO:0000256" key="1">
    <source>
        <dbReference type="SAM" id="MobiDB-lite"/>
    </source>
</evidence>
<evidence type="ECO:0000313" key="3">
    <source>
        <dbReference type="EMBL" id="ODQ64802.1"/>
    </source>
</evidence>
<keyword evidence="2" id="KW-1133">Transmembrane helix</keyword>
<keyword evidence="4" id="KW-1185">Reference proteome</keyword>
<feature type="compositionally biased region" description="Pro residues" evidence="1">
    <location>
        <begin position="106"/>
        <end position="115"/>
    </location>
</feature>
<protein>
    <submittedName>
        <fullName evidence="3">Uncharacterized protein</fullName>
    </submittedName>
</protein>
<dbReference type="Proteomes" id="UP000095009">
    <property type="component" value="Unassembled WGS sequence"/>
</dbReference>
<name>A0A1E3PIN6_9ASCO</name>
<evidence type="ECO:0000313" key="4">
    <source>
        <dbReference type="Proteomes" id="UP000095009"/>
    </source>
</evidence>
<keyword evidence="2" id="KW-0472">Membrane</keyword>
<feature type="region of interest" description="Disordered" evidence="1">
    <location>
        <begin position="94"/>
        <end position="116"/>
    </location>
</feature>
<feature type="region of interest" description="Disordered" evidence="1">
    <location>
        <begin position="1"/>
        <end position="71"/>
    </location>
</feature>
<dbReference type="AlphaFoldDB" id="A0A1E3PIN6"/>
<organism evidence="3 4">
    <name type="scientific">Nadsonia fulvescens var. elongata DSM 6958</name>
    <dbReference type="NCBI Taxonomy" id="857566"/>
    <lineage>
        <taxon>Eukaryota</taxon>
        <taxon>Fungi</taxon>
        <taxon>Dikarya</taxon>
        <taxon>Ascomycota</taxon>
        <taxon>Saccharomycotina</taxon>
        <taxon>Dipodascomycetes</taxon>
        <taxon>Dipodascales</taxon>
        <taxon>Dipodascales incertae sedis</taxon>
        <taxon>Nadsonia</taxon>
    </lineage>
</organism>